<dbReference type="GO" id="GO:0051453">
    <property type="term" value="P:regulation of intracellular pH"/>
    <property type="evidence" value="ECO:0007669"/>
    <property type="project" value="TreeGrafter"/>
</dbReference>
<accession>A0A8S1GV50</accession>
<feature type="domain" description="Bicarbonate transporter-like transmembrane" evidence="6">
    <location>
        <begin position="17"/>
        <end position="204"/>
    </location>
</feature>
<protein>
    <recommendedName>
        <fullName evidence="6">Bicarbonate transporter-like transmembrane domain-containing protein</fullName>
    </recommendedName>
</protein>
<comment type="caution">
    <text evidence="7">The sequence shown here is derived from an EMBL/GenBank/DDBJ whole genome shotgun (WGS) entry which is preliminary data.</text>
</comment>
<feature type="transmembrane region" description="Helical" evidence="5">
    <location>
        <begin position="508"/>
        <end position="530"/>
    </location>
</feature>
<keyword evidence="3 5" id="KW-1133">Transmembrane helix</keyword>
<keyword evidence="4 5" id="KW-0472">Membrane</keyword>
<keyword evidence="8" id="KW-1185">Reference proteome</keyword>
<dbReference type="GO" id="GO:0005886">
    <property type="term" value="C:plasma membrane"/>
    <property type="evidence" value="ECO:0007669"/>
    <property type="project" value="TreeGrafter"/>
</dbReference>
<dbReference type="PRINTS" id="PR01231">
    <property type="entry name" value="HCO3TRNSPORT"/>
</dbReference>
<feature type="transmembrane region" description="Helical" evidence="5">
    <location>
        <begin position="317"/>
        <end position="334"/>
    </location>
</feature>
<feature type="transmembrane region" description="Helical" evidence="5">
    <location>
        <begin position="355"/>
        <end position="377"/>
    </location>
</feature>
<dbReference type="GO" id="GO:0005452">
    <property type="term" value="F:solute:inorganic anion antiporter activity"/>
    <property type="evidence" value="ECO:0007669"/>
    <property type="project" value="InterPro"/>
</dbReference>
<dbReference type="Proteomes" id="UP000835052">
    <property type="component" value="Unassembled WGS sequence"/>
</dbReference>
<organism evidence="7 8">
    <name type="scientific">Caenorhabditis auriculariae</name>
    <dbReference type="NCBI Taxonomy" id="2777116"/>
    <lineage>
        <taxon>Eukaryota</taxon>
        <taxon>Metazoa</taxon>
        <taxon>Ecdysozoa</taxon>
        <taxon>Nematoda</taxon>
        <taxon>Chromadorea</taxon>
        <taxon>Rhabditida</taxon>
        <taxon>Rhabditina</taxon>
        <taxon>Rhabditomorpha</taxon>
        <taxon>Rhabditoidea</taxon>
        <taxon>Rhabditidae</taxon>
        <taxon>Peloderinae</taxon>
        <taxon>Caenorhabditis</taxon>
    </lineage>
</organism>
<feature type="transmembrane region" description="Helical" evidence="5">
    <location>
        <begin position="162"/>
        <end position="180"/>
    </location>
</feature>
<dbReference type="InterPro" id="IPR003020">
    <property type="entry name" value="HCO3_transpt_euk"/>
</dbReference>
<evidence type="ECO:0000259" key="6">
    <source>
        <dbReference type="Pfam" id="PF00955"/>
    </source>
</evidence>
<comment type="subcellular location">
    <subcellularLocation>
        <location evidence="1">Membrane</location>
        <topology evidence="1">Multi-pass membrane protein</topology>
    </subcellularLocation>
</comment>
<evidence type="ECO:0000256" key="5">
    <source>
        <dbReference type="SAM" id="Phobius"/>
    </source>
</evidence>
<evidence type="ECO:0000256" key="2">
    <source>
        <dbReference type="ARBA" id="ARBA00022692"/>
    </source>
</evidence>
<evidence type="ECO:0000256" key="4">
    <source>
        <dbReference type="ARBA" id="ARBA00023136"/>
    </source>
</evidence>
<dbReference type="GO" id="GO:0006820">
    <property type="term" value="P:monoatomic anion transport"/>
    <property type="evidence" value="ECO:0007669"/>
    <property type="project" value="InterPro"/>
</dbReference>
<dbReference type="EMBL" id="CAJGYM010000006">
    <property type="protein sequence ID" value="CAD6187169.1"/>
    <property type="molecule type" value="Genomic_DNA"/>
</dbReference>
<feature type="transmembrane region" description="Helical" evidence="5">
    <location>
        <begin position="440"/>
        <end position="464"/>
    </location>
</feature>
<dbReference type="PANTHER" id="PTHR11453">
    <property type="entry name" value="ANION EXCHANGE PROTEIN"/>
    <property type="match status" value="1"/>
</dbReference>
<dbReference type="Pfam" id="PF00955">
    <property type="entry name" value="HCO3_cotransp"/>
    <property type="match status" value="2"/>
</dbReference>
<proteinExistence type="predicted"/>
<feature type="transmembrane region" description="Helical" evidence="5">
    <location>
        <begin position="131"/>
        <end position="150"/>
    </location>
</feature>
<sequence length="563" mass="63358">MAENENEKKAEKDKFSFFSGMRKDIKNRAQYYKSDFTDVAKSLQSLTSVVFMFLATITPTVTFAALMAVYTGGSMGMIETLLSQCFVGMFFSLFSAQPLIIVSATGPVLVFEGSLHTMCESFGIDFLTIRLYAGIWVLSFCLLFAAFNWARIVYFVTRYTEDIFSSLISLIFFTASLSFLKETWKNHPAKNLEYHIAHYNECAMALGRNSTDLTVICLEQQPNTALLTTTAMFATFALSIMFLKIRQSNWFGRHFRNICGDFGVAISLLMVSITIQFFLGDIAIEYLQMPLQLAFTNIAARGHGLVVIPKEVDPVEFLASFVVALLIFILIFVETEITEMLLSRKDRKTVKGSGLHWDLVLIGFCTLVSSIFGVPWMCPAAVQSLAHCSSLTIEQRKAPGEQPKPVAVIEQRVTGFLISALIGVFALVGKHIALPTSALFGVFIYLGVMNLRGVKYLARFGLIFLPRKYFPNVPYVNKVSLPKIHLFTGIQTFLIAIVFLCKQNRETTVAFPFLLITFVLFRHLVLPYFYTEEELIALDGEEEEEEVHEPDAEDCYTKAHFPL</sequence>
<feature type="domain" description="Bicarbonate transporter-like transmembrane" evidence="6">
    <location>
        <begin position="213"/>
        <end position="542"/>
    </location>
</feature>
<evidence type="ECO:0000313" key="8">
    <source>
        <dbReference type="Proteomes" id="UP000835052"/>
    </source>
</evidence>
<name>A0A8S1GV50_9PELO</name>
<evidence type="ECO:0000313" key="7">
    <source>
        <dbReference type="EMBL" id="CAD6187169.1"/>
    </source>
</evidence>
<evidence type="ECO:0000256" key="1">
    <source>
        <dbReference type="ARBA" id="ARBA00004141"/>
    </source>
</evidence>
<feature type="transmembrane region" description="Helical" evidence="5">
    <location>
        <begin position="413"/>
        <end position="433"/>
    </location>
</feature>
<feature type="transmembrane region" description="Helical" evidence="5">
    <location>
        <begin position="225"/>
        <end position="243"/>
    </location>
</feature>
<dbReference type="GO" id="GO:0015701">
    <property type="term" value="P:bicarbonate transport"/>
    <property type="evidence" value="ECO:0007669"/>
    <property type="project" value="TreeGrafter"/>
</dbReference>
<dbReference type="InterPro" id="IPR011531">
    <property type="entry name" value="HCO3_transpt-like_TM_dom"/>
</dbReference>
<gene>
    <name evidence="7" type="ORF">CAUJ_LOCUS3088</name>
</gene>
<reference evidence="7" key="1">
    <citation type="submission" date="2020-10" db="EMBL/GenBank/DDBJ databases">
        <authorList>
            <person name="Kikuchi T."/>
        </authorList>
    </citation>
    <scope>NUCLEOTIDE SEQUENCE</scope>
    <source>
        <strain evidence="7">NKZ352</strain>
    </source>
</reference>
<evidence type="ECO:0000256" key="3">
    <source>
        <dbReference type="ARBA" id="ARBA00022989"/>
    </source>
</evidence>
<feature type="transmembrane region" description="Helical" evidence="5">
    <location>
        <begin position="49"/>
        <end position="73"/>
    </location>
</feature>
<dbReference type="PANTHER" id="PTHR11453:SF47">
    <property type="entry name" value="ANION EXCHANGE PROTEIN"/>
    <property type="match status" value="1"/>
</dbReference>
<feature type="transmembrane region" description="Helical" evidence="5">
    <location>
        <begin position="85"/>
        <end position="111"/>
    </location>
</feature>
<feature type="transmembrane region" description="Helical" evidence="5">
    <location>
        <begin position="255"/>
        <end position="279"/>
    </location>
</feature>
<dbReference type="Gene3D" id="1.10.287.570">
    <property type="entry name" value="Helical hairpin bin"/>
    <property type="match status" value="1"/>
</dbReference>
<dbReference type="OrthoDB" id="1735926at2759"/>
<keyword evidence="2 5" id="KW-0812">Transmembrane</keyword>
<dbReference type="AlphaFoldDB" id="A0A8S1GV50"/>
<feature type="transmembrane region" description="Helical" evidence="5">
    <location>
        <begin position="484"/>
        <end position="501"/>
    </location>
</feature>